<feature type="transmembrane region" description="Helical" evidence="2">
    <location>
        <begin position="581"/>
        <end position="602"/>
    </location>
</feature>
<keyword evidence="2" id="KW-0812">Transmembrane</keyword>
<keyword evidence="5" id="KW-1185">Reference proteome</keyword>
<protein>
    <recommendedName>
        <fullName evidence="6">ASST-domain-containing protein</fullName>
    </recommendedName>
</protein>
<sequence length="628" mass="70277">MSLSSSSKKLCLLALILLPAVSPLAILTEATHNDAEHLARHTSLSKRKITQQDRTFYKYVTRPDIDAPVFHVDVHDEHAVAPGYWFVAPYGQLGQDRPGPQWDGPHIYDGKGELVWSGTPMFGYWNVFDFESRMVDGERMLTLLSDHEKHGFILDSSYEVYKTVPLLVDQAVKPNMHEFNVFENGTRALLLTHVDGLTPKEQSQVVGYDGPCDAKYQGFREMDVDSVGAEEVLFEWDASHHIGLDEATYKKYDGSVDQQCARGWDILHLNSITKFPDGDYLLSARHTDALYKISHKDGSIVWRLGGVKSDFIQDDWKFSRQHHAQVLSQNETHTTLSVFDNGIGDGPFEKATSKKARALVMLLDTAEMKAEIVREYRQPGGERTNARGSFQILPNGNAFICWAYHSYMTEHAPDGSVVMEARIPIKLRSYRAFKHPWVGSPSRPPDVHAEAVAVDDHLVTVIHVSWNGDTRTRKWEFSEVDEGGDVKHLGSVRRQGFETSFEYKALARRVFAEAFDGDGTSLGKSGVTTTVRSSPLIDGGSDSQISEEGYAAPPEKGVDQDEEPQPSRSWPSDFQQAGTTFIVGAVCGIAAAALGWTAVRVYQRRWDRVVQRGSDAKYRPLQDDDPDD</sequence>
<accession>A0AAV9PJ94</accession>
<keyword evidence="2" id="KW-1133">Transmembrane helix</keyword>
<dbReference type="GeneID" id="89922476"/>
<reference evidence="4 5" key="1">
    <citation type="submission" date="2023-08" db="EMBL/GenBank/DDBJ databases">
        <title>Black Yeasts Isolated from many extreme environments.</title>
        <authorList>
            <person name="Coleine C."/>
            <person name="Stajich J.E."/>
            <person name="Selbmann L."/>
        </authorList>
    </citation>
    <scope>NUCLEOTIDE SEQUENCE [LARGE SCALE GENOMIC DNA]</scope>
    <source>
        <strain evidence="4 5">CCFEE 5935</strain>
    </source>
</reference>
<proteinExistence type="predicted"/>
<evidence type="ECO:0000256" key="2">
    <source>
        <dbReference type="SAM" id="Phobius"/>
    </source>
</evidence>
<dbReference type="PANTHER" id="PTHR35340">
    <property type="entry name" value="PQQ ENZYME REPEAT PROTEIN-RELATED"/>
    <property type="match status" value="1"/>
</dbReference>
<evidence type="ECO:0008006" key="6">
    <source>
        <dbReference type="Google" id="ProtNLM"/>
    </source>
</evidence>
<dbReference type="AlphaFoldDB" id="A0AAV9PJ94"/>
<feature type="compositionally biased region" description="Polar residues" evidence="1">
    <location>
        <begin position="522"/>
        <end position="533"/>
    </location>
</feature>
<dbReference type="EMBL" id="JAVRRT010000002">
    <property type="protein sequence ID" value="KAK5174048.1"/>
    <property type="molecule type" value="Genomic_DNA"/>
</dbReference>
<feature type="signal peptide" evidence="3">
    <location>
        <begin position="1"/>
        <end position="23"/>
    </location>
</feature>
<gene>
    <name evidence="4" type="ORF">LTR77_001128</name>
</gene>
<keyword evidence="3" id="KW-0732">Signal</keyword>
<name>A0AAV9PJ94_9PEZI</name>
<feature type="chain" id="PRO_5043709777" description="ASST-domain-containing protein" evidence="3">
    <location>
        <begin position="24"/>
        <end position="628"/>
    </location>
</feature>
<dbReference type="RefSeq" id="XP_064662717.1">
    <property type="nucleotide sequence ID" value="XM_064798390.1"/>
</dbReference>
<evidence type="ECO:0000313" key="4">
    <source>
        <dbReference type="EMBL" id="KAK5174048.1"/>
    </source>
</evidence>
<dbReference type="Pfam" id="PF14269">
    <property type="entry name" value="Arylsulfotran_2"/>
    <property type="match status" value="1"/>
</dbReference>
<dbReference type="InterPro" id="IPR039535">
    <property type="entry name" value="ASST-like"/>
</dbReference>
<keyword evidence="2" id="KW-0472">Membrane</keyword>
<organism evidence="4 5">
    <name type="scientific">Saxophila tyrrhenica</name>
    <dbReference type="NCBI Taxonomy" id="1690608"/>
    <lineage>
        <taxon>Eukaryota</taxon>
        <taxon>Fungi</taxon>
        <taxon>Dikarya</taxon>
        <taxon>Ascomycota</taxon>
        <taxon>Pezizomycotina</taxon>
        <taxon>Dothideomycetes</taxon>
        <taxon>Dothideomycetidae</taxon>
        <taxon>Mycosphaerellales</taxon>
        <taxon>Extremaceae</taxon>
        <taxon>Saxophila</taxon>
    </lineage>
</organism>
<dbReference type="InterPro" id="IPR053143">
    <property type="entry name" value="Arylsulfate_ST"/>
</dbReference>
<evidence type="ECO:0000313" key="5">
    <source>
        <dbReference type="Proteomes" id="UP001337655"/>
    </source>
</evidence>
<dbReference type="PANTHER" id="PTHR35340:SF8">
    <property type="entry name" value="ASST-DOMAIN-CONTAINING PROTEIN"/>
    <property type="match status" value="1"/>
</dbReference>
<dbReference type="Proteomes" id="UP001337655">
    <property type="component" value="Unassembled WGS sequence"/>
</dbReference>
<evidence type="ECO:0000256" key="1">
    <source>
        <dbReference type="SAM" id="MobiDB-lite"/>
    </source>
</evidence>
<feature type="region of interest" description="Disordered" evidence="1">
    <location>
        <begin position="522"/>
        <end position="574"/>
    </location>
</feature>
<comment type="caution">
    <text evidence="4">The sequence shown here is derived from an EMBL/GenBank/DDBJ whole genome shotgun (WGS) entry which is preliminary data.</text>
</comment>
<evidence type="ECO:0000256" key="3">
    <source>
        <dbReference type="SAM" id="SignalP"/>
    </source>
</evidence>